<dbReference type="GO" id="GO:0046872">
    <property type="term" value="F:metal ion binding"/>
    <property type="evidence" value="ECO:0007669"/>
    <property type="project" value="UniProtKB-KW"/>
</dbReference>
<dbReference type="HAMAP" id="MF_00994">
    <property type="entry name" value="LPS_assembly_LapB"/>
    <property type="match status" value="1"/>
</dbReference>
<sequence>MIEIIGFILAALVGIMIGINFNKFKIERKNLKRLEKLNHSYFKGLNYLLNDDSDRAIDVFIELAKTSNETFEPQLALGNLYRRKGEVDKAIKLHQALISQPNLPEDYRTKALLAMGKDYMSAGLLDRAEVLFTELVEIEAYTPEALYSLCEVYQQEQDWVEAIKSASRYEIVSGRKMTNDIAHFNCELAEKAIVAKEYKKAQSYLNSALSINSQCVRAKLIQAREFKQAKKWAKAIAAYHQALEFDDVYASEYMHEMSVCYSQLQKCAEFKKFLLGFIQSYQGISPVLILAQMYKNDTGIEQAEQFVEQQLIEKPSVRGLDLLLKLNLEKNSQSAADVAKFQVLEQLVKKLLDKKPNYRCRKCGFGAKKMHWQCPSCKSWGAVKPIYGLETE</sequence>
<dbReference type="GO" id="GO:0008653">
    <property type="term" value="P:lipopolysaccharide metabolic process"/>
    <property type="evidence" value="ECO:0007669"/>
    <property type="project" value="InterPro"/>
</dbReference>
<evidence type="ECO:0000256" key="2">
    <source>
        <dbReference type="SAM" id="Phobius"/>
    </source>
</evidence>
<dbReference type="EMBL" id="UOFC01000012">
    <property type="protein sequence ID" value="VAW44571.1"/>
    <property type="molecule type" value="Genomic_DNA"/>
</dbReference>
<dbReference type="Pfam" id="PF18073">
    <property type="entry name" value="Zn_ribbon_LapB"/>
    <property type="match status" value="1"/>
</dbReference>
<dbReference type="SMART" id="SM00028">
    <property type="entry name" value="TPR"/>
    <property type="match status" value="4"/>
</dbReference>
<feature type="domain" description="LapB rubredoxin metal binding" evidence="3">
    <location>
        <begin position="358"/>
        <end position="385"/>
    </location>
</feature>
<organism evidence="4">
    <name type="scientific">hydrothermal vent metagenome</name>
    <dbReference type="NCBI Taxonomy" id="652676"/>
    <lineage>
        <taxon>unclassified sequences</taxon>
        <taxon>metagenomes</taxon>
        <taxon>ecological metagenomes</taxon>
    </lineage>
</organism>
<dbReference type="InterPro" id="IPR019734">
    <property type="entry name" value="TPR_rpt"/>
</dbReference>
<protein>
    <submittedName>
        <fullName evidence="4">Lipopolysaccharide assembly protein LapB</fullName>
    </submittedName>
</protein>
<keyword evidence="2" id="KW-1133">Transmembrane helix</keyword>
<name>A0A3B0VNW6_9ZZZZ</name>
<dbReference type="Pfam" id="PF13176">
    <property type="entry name" value="TPR_7"/>
    <property type="match status" value="1"/>
</dbReference>
<dbReference type="Gene3D" id="1.25.40.10">
    <property type="entry name" value="Tetratricopeptide repeat domain"/>
    <property type="match status" value="2"/>
</dbReference>
<keyword evidence="1" id="KW-0479">Metal-binding</keyword>
<evidence type="ECO:0000313" key="4">
    <source>
        <dbReference type="EMBL" id="VAW44571.1"/>
    </source>
</evidence>
<evidence type="ECO:0000256" key="1">
    <source>
        <dbReference type="ARBA" id="ARBA00022723"/>
    </source>
</evidence>
<dbReference type="InterPro" id="IPR041166">
    <property type="entry name" value="Rubredoxin_2"/>
</dbReference>
<gene>
    <name evidence="4" type="ORF">MNBD_GAMMA03-681</name>
</gene>
<dbReference type="InterPro" id="IPR030865">
    <property type="entry name" value="LapB"/>
</dbReference>
<accession>A0A3B0VNW6</accession>
<keyword evidence="2" id="KW-0812">Transmembrane</keyword>
<keyword evidence="2" id="KW-0472">Membrane</keyword>
<dbReference type="AlphaFoldDB" id="A0A3B0VNW6"/>
<dbReference type="SUPFAM" id="SSF81901">
    <property type="entry name" value="HCP-like"/>
    <property type="match status" value="1"/>
</dbReference>
<reference evidence="4" key="1">
    <citation type="submission" date="2018-06" db="EMBL/GenBank/DDBJ databases">
        <authorList>
            <person name="Zhirakovskaya E."/>
        </authorList>
    </citation>
    <scope>NUCLEOTIDE SEQUENCE</scope>
</reference>
<evidence type="ECO:0000259" key="3">
    <source>
        <dbReference type="Pfam" id="PF18073"/>
    </source>
</evidence>
<dbReference type="NCBIfam" id="NF008757">
    <property type="entry name" value="PRK11788.1-5"/>
    <property type="match status" value="1"/>
</dbReference>
<feature type="transmembrane region" description="Helical" evidence="2">
    <location>
        <begin position="6"/>
        <end position="24"/>
    </location>
</feature>
<dbReference type="InterPro" id="IPR011990">
    <property type="entry name" value="TPR-like_helical_dom_sf"/>
</dbReference>
<proteinExistence type="inferred from homology"/>